<reference evidence="2 3" key="1">
    <citation type="submission" date="2017-04" db="EMBL/GenBank/DDBJ databases">
        <authorList>
            <person name="Afonso C.L."/>
            <person name="Miller P.J."/>
            <person name="Scott M.A."/>
            <person name="Spackman E."/>
            <person name="Goraichik I."/>
            <person name="Dimitrov K.M."/>
            <person name="Suarez D.L."/>
            <person name="Swayne D.E."/>
        </authorList>
    </citation>
    <scope>NUCLEOTIDE SEQUENCE [LARGE SCALE GENOMIC DNA]</scope>
    <source>
        <strain evidence="2 3">CGMCC 1.10972</strain>
    </source>
</reference>
<evidence type="ECO:0000256" key="1">
    <source>
        <dbReference type="SAM" id="SignalP"/>
    </source>
</evidence>
<keyword evidence="3" id="KW-1185">Reference proteome</keyword>
<accession>A0A1W2EDD9</accession>
<dbReference type="AlphaFoldDB" id="A0A1W2EDD9"/>
<keyword evidence="1" id="KW-0732">Signal</keyword>
<sequence length="306" mass="33346">MKRLLEGPAIAATLAHLFAPGIAQAAPEAITCDMVRALPLVEAGSRDAGVTFEETPDGCIVRNLVPFPETGISRWQIGMLDIRGQWEAPENPTDLAHAAPPTALSVKARDIIQIIETDDPVMNYQFRVQQKPIAITLDFDWDPDSGIAHLAELSLAGEVLGRASLALTSRLPGDATIEDWQKADLRVESLRLSLKNRSLVESFLIPPLLATLPRDTDPASLVEAYRQRFTAGVEALTDTLVSEDSKQALTAFAQDFPNPTGTFEAEIRFTEAISPLSALAECHEPPFCLAKLQARYEPTTPWQPGD</sequence>
<dbReference type="RefSeq" id="WP_139798494.1">
    <property type="nucleotide sequence ID" value="NZ_FWXR01000023.1"/>
</dbReference>
<evidence type="ECO:0000313" key="3">
    <source>
        <dbReference type="Proteomes" id="UP000192656"/>
    </source>
</evidence>
<proteinExistence type="predicted"/>
<dbReference type="OrthoDB" id="8340937at2"/>
<feature type="signal peptide" evidence="1">
    <location>
        <begin position="1"/>
        <end position="25"/>
    </location>
</feature>
<dbReference type="Proteomes" id="UP000192656">
    <property type="component" value="Unassembled WGS sequence"/>
</dbReference>
<dbReference type="EMBL" id="FWXR01000023">
    <property type="protein sequence ID" value="SMD07098.1"/>
    <property type="molecule type" value="Genomic_DNA"/>
</dbReference>
<gene>
    <name evidence="2" type="ORF">SAMN06297251_12363</name>
</gene>
<name>A0A1W2EDD9_9HYPH</name>
<feature type="chain" id="PRO_5012167468" evidence="1">
    <location>
        <begin position="26"/>
        <end position="306"/>
    </location>
</feature>
<organism evidence="2 3">
    <name type="scientific">Fulvimarina manganoxydans</name>
    <dbReference type="NCBI Taxonomy" id="937218"/>
    <lineage>
        <taxon>Bacteria</taxon>
        <taxon>Pseudomonadati</taxon>
        <taxon>Pseudomonadota</taxon>
        <taxon>Alphaproteobacteria</taxon>
        <taxon>Hyphomicrobiales</taxon>
        <taxon>Aurantimonadaceae</taxon>
        <taxon>Fulvimarina</taxon>
    </lineage>
</organism>
<evidence type="ECO:0000313" key="2">
    <source>
        <dbReference type="EMBL" id="SMD07098.1"/>
    </source>
</evidence>
<protein>
    <submittedName>
        <fullName evidence="2">Uncharacterized protein</fullName>
    </submittedName>
</protein>